<reference evidence="1" key="1">
    <citation type="submission" date="2022-10" db="EMBL/GenBank/DDBJ databases">
        <title>Two novel species of Flavobacterium.</title>
        <authorList>
            <person name="Liu Q."/>
            <person name="Xin Y.-H."/>
        </authorList>
    </citation>
    <scope>NUCLEOTIDE SEQUENCE</scope>
    <source>
        <strain evidence="1">LS1R49</strain>
    </source>
</reference>
<sequence length="149" mass="16727">MKKIMLIIGVFTMVLVSCKKNKPEEVTLDAVESVGEQCFESVINKDTIKMTLNTNSRNEVNGELIYKIYEKDKNEGTINGTIKGDTLIADYTFQSEGVSSVREVAFLKKGTTYIDGYGDLIEKNGKMVFKDKKTLKFDAKMTLSKVDCK</sequence>
<keyword evidence="2" id="KW-1185">Reference proteome</keyword>
<organism evidence="1 2">
    <name type="scientific">Flavobacterium shii</name>
    <dbReference type="NCBI Taxonomy" id="2987687"/>
    <lineage>
        <taxon>Bacteria</taxon>
        <taxon>Pseudomonadati</taxon>
        <taxon>Bacteroidota</taxon>
        <taxon>Flavobacteriia</taxon>
        <taxon>Flavobacteriales</taxon>
        <taxon>Flavobacteriaceae</taxon>
        <taxon>Flavobacterium</taxon>
    </lineage>
</organism>
<evidence type="ECO:0000313" key="2">
    <source>
        <dbReference type="Proteomes" id="UP001151079"/>
    </source>
</evidence>
<gene>
    <name evidence="1" type="ORF">OIU83_05025</name>
</gene>
<accession>A0A9X3C478</accession>
<dbReference type="AlphaFoldDB" id="A0A9X3C478"/>
<dbReference type="RefSeq" id="WP_264205173.1">
    <property type="nucleotide sequence ID" value="NZ_JAOZEW010000003.1"/>
</dbReference>
<protein>
    <recommendedName>
        <fullName evidence="3">Lipoprotein</fullName>
    </recommendedName>
</protein>
<name>A0A9X3C478_9FLAO</name>
<dbReference type="Proteomes" id="UP001151079">
    <property type="component" value="Unassembled WGS sequence"/>
</dbReference>
<dbReference type="EMBL" id="JAOZEW010000003">
    <property type="protein sequence ID" value="MCV9926999.1"/>
    <property type="molecule type" value="Genomic_DNA"/>
</dbReference>
<evidence type="ECO:0000313" key="1">
    <source>
        <dbReference type="EMBL" id="MCV9926999.1"/>
    </source>
</evidence>
<dbReference type="PROSITE" id="PS51257">
    <property type="entry name" value="PROKAR_LIPOPROTEIN"/>
    <property type="match status" value="1"/>
</dbReference>
<evidence type="ECO:0008006" key="3">
    <source>
        <dbReference type="Google" id="ProtNLM"/>
    </source>
</evidence>
<proteinExistence type="predicted"/>
<comment type="caution">
    <text evidence="1">The sequence shown here is derived from an EMBL/GenBank/DDBJ whole genome shotgun (WGS) entry which is preliminary data.</text>
</comment>